<comment type="caution">
    <text evidence="1">The sequence shown here is derived from an EMBL/GenBank/DDBJ whole genome shotgun (WGS) entry which is preliminary data.</text>
</comment>
<name>A0A2S7K707_9PROT</name>
<keyword evidence="2" id="KW-1185">Reference proteome</keyword>
<gene>
    <name evidence="1" type="ORF">CW354_08120</name>
</gene>
<dbReference type="Proteomes" id="UP000239504">
    <property type="component" value="Unassembled WGS sequence"/>
</dbReference>
<organism evidence="1 2">
    <name type="scientific">Hyphococcus luteus</name>
    <dbReference type="NCBI Taxonomy" id="2058213"/>
    <lineage>
        <taxon>Bacteria</taxon>
        <taxon>Pseudomonadati</taxon>
        <taxon>Pseudomonadota</taxon>
        <taxon>Alphaproteobacteria</taxon>
        <taxon>Parvularculales</taxon>
        <taxon>Parvularculaceae</taxon>
        <taxon>Hyphococcus</taxon>
    </lineage>
</organism>
<dbReference type="EMBL" id="PJCH01000005">
    <property type="protein sequence ID" value="PQA88256.1"/>
    <property type="molecule type" value="Genomic_DNA"/>
</dbReference>
<accession>A0A2S7K707</accession>
<reference evidence="1 2" key="1">
    <citation type="submission" date="2017-12" db="EMBL/GenBank/DDBJ databases">
        <authorList>
            <person name="Hurst M.R.H."/>
        </authorList>
    </citation>
    <scope>NUCLEOTIDE SEQUENCE [LARGE SCALE GENOMIC DNA]</scope>
    <source>
        <strain evidence="1 2">SY-3-19</strain>
    </source>
</reference>
<dbReference type="OrthoDB" id="8294308at2"/>
<protein>
    <submittedName>
        <fullName evidence="1">Uncharacterized protein</fullName>
    </submittedName>
</protein>
<dbReference type="RefSeq" id="WP_104829501.1">
    <property type="nucleotide sequence ID" value="NZ_PJCH01000005.1"/>
</dbReference>
<proteinExistence type="predicted"/>
<evidence type="ECO:0000313" key="1">
    <source>
        <dbReference type="EMBL" id="PQA88256.1"/>
    </source>
</evidence>
<sequence length="71" mass="7796">MTKMTPDPLLTHEALHMASFLMRSVDAELLEHPAIQENEGWSALAEKAHQSLFDLYQSVGCAAQPDGGKET</sequence>
<evidence type="ECO:0000313" key="2">
    <source>
        <dbReference type="Proteomes" id="UP000239504"/>
    </source>
</evidence>
<dbReference type="AlphaFoldDB" id="A0A2S7K707"/>